<dbReference type="PaxDb" id="2903-EOD19944"/>
<dbReference type="GeneID" id="17265637"/>
<evidence type="ECO:0000313" key="3">
    <source>
        <dbReference type="EnsemblProtists" id="EOD19944"/>
    </source>
</evidence>
<keyword evidence="4" id="KW-1185">Reference proteome</keyword>
<dbReference type="AlphaFoldDB" id="A0A0D3J8V9"/>
<reference evidence="4" key="1">
    <citation type="journal article" date="2013" name="Nature">
        <title>Pan genome of the phytoplankton Emiliania underpins its global distribution.</title>
        <authorList>
            <person name="Read B.A."/>
            <person name="Kegel J."/>
            <person name="Klute M.J."/>
            <person name="Kuo A."/>
            <person name="Lefebvre S.C."/>
            <person name="Maumus F."/>
            <person name="Mayer C."/>
            <person name="Miller J."/>
            <person name="Monier A."/>
            <person name="Salamov A."/>
            <person name="Young J."/>
            <person name="Aguilar M."/>
            <person name="Claverie J.M."/>
            <person name="Frickenhaus S."/>
            <person name="Gonzalez K."/>
            <person name="Herman E.K."/>
            <person name="Lin Y.C."/>
            <person name="Napier J."/>
            <person name="Ogata H."/>
            <person name="Sarno A.F."/>
            <person name="Shmutz J."/>
            <person name="Schroeder D."/>
            <person name="de Vargas C."/>
            <person name="Verret F."/>
            <person name="von Dassow P."/>
            <person name="Valentin K."/>
            <person name="Van de Peer Y."/>
            <person name="Wheeler G."/>
            <person name="Dacks J.B."/>
            <person name="Delwiche C.F."/>
            <person name="Dyhrman S.T."/>
            <person name="Glockner G."/>
            <person name="John U."/>
            <person name="Richards T."/>
            <person name="Worden A.Z."/>
            <person name="Zhang X."/>
            <person name="Grigoriev I.V."/>
            <person name="Allen A.E."/>
            <person name="Bidle K."/>
            <person name="Borodovsky M."/>
            <person name="Bowler C."/>
            <person name="Brownlee C."/>
            <person name="Cock J.M."/>
            <person name="Elias M."/>
            <person name="Gladyshev V.N."/>
            <person name="Groth M."/>
            <person name="Guda C."/>
            <person name="Hadaegh A."/>
            <person name="Iglesias-Rodriguez M.D."/>
            <person name="Jenkins J."/>
            <person name="Jones B.M."/>
            <person name="Lawson T."/>
            <person name="Leese F."/>
            <person name="Lindquist E."/>
            <person name="Lobanov A."/>
            <person name="Lomsadze A."/>
            <person name="Malik S.B."/>
            <person name="Marsh M.E."/>
            <person name="Mackinder L."/>
            <person name="Mock T."/>
            <person name="Mueller-Roeber B."/>
            <person name="Pagarete A."/>
            <person name="Parker M."/>
            <person name="Probert I."/>
            <person name="Quesneville H."/>
            <person name="Raines C."/>
            <person name="Rensing S.A."/>
            <person name="Riano-Pachon D.M."/>
            <person name="Richier S."/>
            <person name="Rokitta S."/>
            <person name="Shiraiwa Y."/>
            <person name="Soanes D.M."/>
            <person name="van der Giezen M."/>
            <person name="Wahlund T.M."/>
            <person name="Williams B."/>
            <person name="Wilson W."/>
            <person name="Wolfe G."/>
            <person name="Wurch L.L."/>
        </authorList>
    </citation>
    <scope>NUCLEOTIDE SEQUENCE</scope>
</reference>
<name>A0A0D3J8V9_EMIH1</name>
<dbReference type="RefSeq" id="XP_005772373.1">
    <property type="nucleotide sequence ID" value="XM_005772316.1"/>
</dbReference>
<evidence type="ECO:0000256" key="2">
    <source>
        <dbReference type="SAM" id="Phobius"/>
    </source>
</evidence>
<feature type="region of interest" description="Disordered" evidence="1">
    <location>
        <begin position="69"/>
        <end position="149"/>
    </location>
</feature>
<feature type="transmembrane region" description="Helical" evidence="2">
    <location>
        <begin position="308"/>
        <end position="326"/>
    </location>
</feature>
<feature type="transmembrane region" description="Helical" evidence="2">
    <location>
        <begin position="249"/>
        <end position="268"/>
    </location>
</feature>
<protein>
    <submittedName>
        <fullName evidence="3">Uncharacterized protein</fullName>
    </submittedName>
</protein>
<dbReference type="Proteomes" id="UP000013827">
    <property type="component" value="Unassembled WGS sequence"/>
</dbReference>
<organism evidence="3 4">
    <name type="scientific">Emiliania huxleyi (strain CCMP1516)</name>
    <dbReference type="NCBI Taxonomy" id="280463"/>
    <lineage>
        <taxon>Eukaryota</taxon>
        <taxon>Haptista</taxon>
        <taxon>Haptophyta</taxon>
        <taxon>Prymnesiophyceae</taxon>
        <taxon>Isochrysidales</taxon>
        <taxon>Noelaerhabdaceae</taxon>
        <taxon>Emiliania</taxon>
    </lineage>
</organism>
<evidence type="ECO:0000313" key="4">
    <source>
        <dbReference type="Proteomes" id="UP000013827"/>
    </source>
</evidence>
<feature type="compositionally biased region" description="Pro residues" evidence="1">
    <location>
        <begin position="223"/>
        <end position="237"/>
    </location>
</feature>
<proteinExistence type="predicted"/>
<evidence type="ECO:0000256" key="1">
    <source>
        <dbReference type="SAM" id="MobiDB-lite"/>
    </source>
</evidence>
<feature type="compositionally biased region" description="Low complexity" evidence="1">
    <location>
        <begin position="88"/>
        <end position="108"/>
    </location>
</feature>
<keyword evidence="2" id="KW-0472">Membrane</keyword>
<keyword evidence="2" id="KW-0812">Transmembrane</keyword>
<dbReference type="KEGG" id="ehx:EMIHUDRAFT_208664"/>
<reference evidence="3" key="2">
    <citation type="submission" date="2024-10" db="UniProtKB">
        <authorList>
            <consortium name="EnsemblProtists"/>
        </authorList>
    </citation>
    <scope>IDENTIFICATION</scope>
</reference>
<keyword evidence="2" id="KW-1133">Transmembrane helix</keyword>
<dbReference type="HOGENOM" id="CLU_595079_0_0_1"/>
<accession>A0A0D3J8V9</accession>
<feature type="region of interest" description="Disordered" evidence="1">
    <location>
        <begin position="207"/>
        <end position="237"/>
    </location>
</feature>
<sequence>MPGPVMPGAVVPGAVPPLPPFVVPPAQLLREPTMPGPVMPGAVVPGAVPPLSLQIGSSAAMACQQYHGEARPIRQQKKRKAEEMDSVAGSAGASAAPTASASPAASPGVWTEPTPSPAPSPAPLSALNPPEMVSAPPKASGGDTGSEGGDQAAVTIAVAAFDESSAMEQELFAGWQLTQICTVHQQRLQAGEDLRNHHAMETLAEASEAMSPTIGPALGPADAPSPPLSNPPSPPAPQVRLASLEVGQAIFWPLAIAVVIVAMAMYGIKVWLAEAGHVGAVPSCEALTSSGIGAAADEAKAMSALERTVIVVRGLLIVFAALKLTGRDRVASMTLMLEMLANVWKANVLGQLGFGSIIGYDPMPRARLLGLLAATFLLKAVRYGLVYGKTGDVAALASRLQIEVLPMLLGMLVANCERRWSWCWAAFRRSGFLEAFELPGPHLFTMMMRRQRRRRQLAAV</sequence>
<dbReference type="EnsemblProtists" id="EOD19944">
    <property type="protein sequence ID" value="EOD19944"/>
    <property type="gene ID" value="EMIHUDRAFT_208664"/>
</dbReference>